<dbReference type="STRING" id="1111728.GCA_000427805_03339"/>
<gene>
    <name evidence="1" type="ORF">CRN84_22755</name>
    <name evidence="2" type="ORF">NCTC12282_06172</name>
</gene>
<keyword evidence="3" id="KW-1185">Reference proteome</keyword>
<dbReference type="AlphaFoldDB" id="A0A2C6C6H2"/>
<evidence type="ECO:0000313" key="4">
    <source>
        <dbReference type="Proteomes" id="UP000373449"/>
    </source>
</evidence>
<dbReference type="InterPro" id="IPR009387">
    <property type="entry name" value="HigB-2"/>
</dbReference>
<dbReference type="Proteomes" id="UP000224974">
    <property type="component" value="Unassembled WGS sequence"/>
</dbReference>
<dbReference type="Proteomes" id="UP000373449">
    <property type="component" value="Unassembled WGS sequence"/>
</dbReference>
<evidence type="ECO:0000313" key="3">
    <source>
        <dbReference type="Proteomes" id="UP000224974"/>
    </source>
</evidence>
<accession>A0A2C6C6H2</accession>
<dbReference type="Pfam" id="PF06296">
    <property type="entry name" value="RelE"/>
    <property type="match status" value="1"/>
</dbReference>
<reference evidence="3" key="1">
    <citation type="submission" date="2017-09" db="EMBL/GenBank/DDBJ databases">
        <title>FDA dAtabase for Regulatory Grade micrObial Sequences (FDA-ARGOS): Supporting development and validation of Infectious Disease Dx tests.</title>
        <authorList>
            <person name="Minogue T."/>
            <person name="Wolcott M."/>
            <person name="Wasieloski L."/>
            <person name="Aguilar W."/>
            <person name="Moore D."/>
            <person name="Tallon L."/>
            <person name="Sadzewicz L."/>
            <person name="Ott S."/>
            <person name="Zhao X."/>
            <person name="Nagaraj S."/>
            <person name="Vavikolanu K."/>
            <person name="Aluvathingal J."/>
            <person name="Nadendla S."/>
            <person name="Sichtig H."/>
        </authorList>
    </citation>
    <scope>NUCLEOTIDE SEQUENCE [LARGE SCALE GENOMIC DNA]</scope>
    <source>
        <strain evidence="3">FDAARGOS_387</strain>
    </source>
</reference>
<proteinExistence type="predicted"/>
<dbReference type="EMBL" id="CAADJA010000002">
    <property type="protein sequence ID" value="VFS52963.1"/>
    <property type="molecule type" value="Genomic_DNA"/>
</dbReference>
<organism evidence="1 3">
    <name type="scientific">Budvicia aquatica</name>
    <dbReference type="NCBI Taxonomy" id="82979"/>
    <lineage>
        <taxon>Bacteria</taxon>
        <taxon>Pseudomonadati</taxon>
        <taxon>Pseudomonadota</taxon>
        <taxon>Gammaproteobacteria</taxon>
        <taxon>Enterobacterales</taxon>
        <taxon>Budviciaceae</taxon>
        <taxon>Budvicia</taxon>
    </lineage>
</organism>
<dbReference type="EMBL" id="PDDX01000001">
    <property type="protein sequence ID" value="PHI31940.1"/>
    <property type="molecule type" value="Genomic_DNA"/>
</dbReference>
<protein>
    <submittedName>
        <fullName evidence="1">Toxin HigB-2</fullName>
    </submittedName>
</protein>
<dbReference type="RefSeq" id="WP_029096855.1">
    <property type="nucleotide sequence ID" value="NZ_BRLG01000006.1"/>
</dbReference>
<dbReference type="PIRSF" id="PIRSF039032">
    <property type="entry name" value="HigB-2"/>
    <property type="match status" value="1"/>
</dbReference>
<reference evidence="1" key="2">
    <citation type="submission" date="2017-09" db="EMBL/GenBank/DDBJ databases">
        <title>FDA dAtabase for Regulatory Grade micrObial Sequences (FDA-ARGOS): Supporting development and validation of Infectious Disease Dx tests.</title>
        <authorList>
            <person name="Minogue T."/>
            <person name="Wolcott M."/>
            <person name="Wasieloski L."/>
            <person name="Aguilar W."/>
            <person name="Moore D."/>
            <person name="Tallon L.J."/>
            <person name="Sadzewicz L."/>
            <person name="Ott S."/>
            <person name="Zhao X."/>
            <person name="Nagaraj S."/>
            <person name="Vavikolanu K."/>
            <person name="Aluvathingal J."/>
            <person name="Nadendla S."/>
            <person name="Sichtig H."/>
        </authorList>
    </citation>
    <scope>NUCLEOTIDE SEQUENCE</scope>
    <source>
        <strain evidence="1">FDAARGOS_387</strain>
    </source>
</reference>
<evidence type="ECO:0000313" key="2">
    <source>
        <dbReference type="EMBL" id="VFS52963.1"/>
    </source>
</evidence>
<reference evidence="2 4" key="3">
    <citation type="submission" date="2019-03" db="EMBL/GenBank/DDBJ databases">
        <authorList>
            <consortium name="Pathogen Informatics"/>
        </authorList>
    </citation>
    <scope>NUCLEOTIDE SEQUENCE [LARGE SCALE GENOMIC DNA]</scope>
    <source>
        <strain evidence="2 4">NCTC12282</strain>
    </source>
</reference>
<name>A0A2C6C6H2_9GAMM</name>
<evidence type="ECO:0000313" key="1">
    <source>
        <dbReference type="EMBL" id="PHI31940.1"/>
    </source>
</evidence>
<dbReference type="OrthoDB" id="197283at2"/>
<sequence length="105" mass="12248">MFTFIELQGFSKRRRELLPDDEYREFQETLINDPDIGDTIAGTGGFRKVRWSRSGMGKRGGVRVIYYNVTSNGRIYLALVYPKNEQDNLTEEQKKLLRQLSDILN</sequence>